<dbReference type="EMBL" id="JBAMIC010004070">
    <property type="protein sequence ID" value="KAK7088618.1"/>
    <property type="molecule type" value="Genomic_DNA"/>
</dbReference>
<keyword evidence="3" id="KW-1015">Disulfide bond</keyword>
<evidence type="ECO:0000313" key="7">
    <source>
        <dbReference type="Proteomes" id="UP001374579"/>
    </source>
</evidence>
<dbReference type="PANTHER" id="PTHR10913:SF45">
    <property type="entry name" value="FOLLISTATIN, ISOFORM A-RELATED"/>
    <property type="match status" value="1"/>
</dbReference>
<comment type="caution">
    <text evidence="6">The sequence shown here is derived from an EMBL/GenBank/DDBJ whole genome shotgun (WGS) entry which is preliminary data.</text>
</comment>
<dbReference type="SMART" id="SM00280">
    <property type="entry name" value="KAZAL"/>
    <property type="match status" value="1"/>
</dbReference>
<sequence length="87" mass="9169">MMKLSICVLLLVSVVTASVHGNVLKEAKVTPTSLAGELTSTPCSTICPMIWFPVCGSDGKTYGNTCEMKVNACLSRQTITLAKQGSC</sequence>
<dbReference type="SUPFAM" id="SSF100895">
    <property type="entry name" value="Kazal-type serine protease inhibitors"/>
    <property type="match status" value="1"/>
</dbReference>
<evidence type="ECO:0000256" key="3">
    <source>
        <dbReference type="ARBA" id="ARBA00023157"/>
    </source>
</evidence>
<dbReference type="InterPro" id="IPR050653">
    <property type="entry name" value="Prot_Inhib_GrowthFact_Antg"/>
</dbReference>
<organism evidence="6 7">
    <name type="scientific">Littorina saxatilis</name>
    <dbReference type="NCBI Taxonomy" id="31220"/>
    <lineage>
        <taxon>Eukaryota</taxon>
        <taxon>Metazoa</taxon>
        <taxon>Spiralia</taxon>
        <taxon>Lophotrochozoa</taxon>
        <taxon>Mollusca</taxon>
        <taxon>Gastropoda</taxon>
        <taxon>Caenogastropoda</taxon>
        <taxon>Littorinimorpha</taxon>
        <taxon>Littorinoidea</taxon>
        <taxon>Littorinidae</taxon>
        <taxon>Littorina</taxon>
    </lineage>
</organism>
<dbReference type="Gene3D" id="3.30.60.30">
    <property type="match status" value="1"/>
</dbReference>
<keyword evidence="1" id="KW-0646">Protease inhibitor</keyword>
<gene>
    <name evidence="6" type="ORF">V1264_022521</name>
</gene>
<dbReference type="Pfam" id="PF00050">
    <property type="entry name" value="Kazal_1"/>
    <property type="match status" value="1"/>
</dbReference>
<dbReference type="GO" id="GO:0005576">
    <property type="term" value="C:extracellular region"/>
    <property type="evidence" value="ECO:0007669"/>
    <property type="project" value="TreeGrafter"/>
</dbReference>
<name>A0AAN9AKH0_9CAEN</name>
<dbReference type="CDD" id="cd00104">
    <property type="entry name" value="KAZAL_FS"/>
    <property type="match status" value="1"/>
</dbReference>
<dbReference type="InterPro" id="IPR002350">
    <property type="entry name" value="Kazal_dom"/>
</dbReference>
<dbReference type="GO" id="GO:0004867">
    <property type="term" value="F:serine-type endopeptidase inhibitor activity"/>
    <property type="evidence" value="ECO:0007669"/>
    <property type="project" value="UniProtKB-KW"/>
</dbReference>
<dbReference type="Proteomes" id="UP001374579">
    <property type="component" value="Unassembled WGS sequence"/>
</dbReference>
<feature type="chain" id="PRO_5042812328" description="Kazal-like domain-containing protein" evidence="4">
    <location>
        <begin position="18"/>
        <end position="87"/>
    </location>
</feature>
<dbReference type="AlphaFoldDB" id="A0AAN9AKH0"/>
<evidence type="ECO:0000256" key="4">
    <source>
        <dbReference type="SAM" id="SignalP"/>
    </source>
</evidence>
<evidence type="ECO:0000259" key="5">
    <source>
        <dbReference type="PROSITE" id="PS51465"/>
    </source>
</evidence>
<accession>A0AAN9AKH0</accession>
<proteinExistence type="predicted"/>
<keyword evidence="4" id="KW-0732">Signal</keyword>
<reference evidence="6 7" key="1">
    <citation type="submission" date="2024-02" db="EMBL/GenBank/DDBJ databases">
        <title>Chromosome-scale genome assembly of the rough periwinkle Littorina saxatilis.</title>
        <authorList>
            <person name="De Jode A."/>
            <person name="Faria R."/>
            <person name="Formenti G."/>
            <person name="Sims Y."/>
            <person name="Smith T.P."/>
            <person name="Tracey A."/>
            <person name="Wood J.M.D."/>
            <person name="Zagrodzka Z.B."/>
            <person name="Johannesson K."/>
            <person name="Butlin R.K."/>
            <person name="Leder E.H."/>
        </authorList>
    </citation>
    <scope>NUCLEOTIDE SEQUENCE [LARGE SCALE GENOMIC DNA]</scope>
    <source>
        <strain evidence="6">Snail1</strain>
        <tissue evidence="6">Muscle</tissue>
    </source>
</reference>
<keyword evidence="7" id="KW-1185">Reference proteome</keyword>
<dbReference type="PROSITE" id="PS51465">
    <property type="entry name" value="KAZAL_2"/>
    <property type="match status" value="1"/>
</dbReference>
<dbReference type="GO" id="GO:0030154">
    <property type="term" value="P:cell differentiation"/>
    <property type="evidence" value="ECO:0007669"/>
    <property type="project" value="TreeGrafter"/>
</dbReference>
<evidence type="ECO:0000256" key="1">
    <source>
        <dbReference type="ARBA" id="ARBA00022690"/>
    </source>
</evidence>
<evidence type="ECO:0000256" key="2">
    <source>
        <dbReference type="ARBA" id="ARBA00022900"/>
    </source>
</evidence>
<dbReference type="InterPro" id="IPR036058">
    <property type="entry name" value="Kazal_dom_sf"/>
</dbReference>
<evidence type="ECO:0000313" key="6">
    <source>
        <dbReference type="EMBL" id="KAK7088618.1"/>
    </source>
</evidence>
<dbReference type="PANTHER" id="PTHR10913">
    <property type="entry name" value="FOLLISTATIN-RELATED"/>
    <property type="match status" value="1"/>
</dbReference>
<feature type="domain" description="Kazal-like" evidence="5">
    <location>
        <begin position="37"/>
        <end position="87"/>
    </location>
</feature>
<feature type="signal peptide" evidence="4">
    <location>
        <begin position="1"/>
        <end position="17"/>
    </location>
</feature>
<protein>
    <recommendedName>
        <fullName evidence="5">Kazal-like domain-containing protein</fullName>
    </recommendedName>
</protein>
<keyword evidence="2" id="KW-0722">Serine protease inhibitor</keyword>